<dbReference type="Gene3D" id="3.90.25.10">
    <property type="entry name" value="UDP-galactose 4-epimerase, domain 1"/>
    <property type="match status" value="1"/>
</dbReference>
<keyword evidence="2" id="KW-0456">Lyase</keyword>
<dbReference type="CDD" id="cd05252">
    <property type="entry name" value="CDP_GD_SDR_e"/>
    <property type="match status" value="1"/>
</dbReference>
<dbReference type="Pfam" id="PF16363">
    <property type="entry name" value="GDP_Man_Dehyd"/>
    <property type="match status" value="1"/>
</dbReference>
<dbReference type="NCBIfam" id="TIGR02622">
    <property type="entry name" value="CDP_4_6_dhtase"/>
    <property type="match status" value="1"/>
</dbReference>
<dbReference type="PANTHER" id="PTHR43000">
    <property type="entry name" value="DTDP-D-GLUCOSE 4,6-DEHYDRATASE-RELATED"/>
    <property type="match status" value="1"/>
</dbReference>
<dbReference type="EC" id="4.2.1.45" evidence="2"/>
<proteinExistence type="predicted"/>
<reference evidence="2 3" key="1">
    <citation type="journal article" date="2019" name="ISME J.">
        <title>Insights into ecological role of a new deltaproteobacterial order Candidatus Acidulodesulfobacterales by metagenomics and metatranscriptomics.</title>
        <authorList>
            <person name="Tan S."/>
            <person name="Liu J."/>
            <person name="Fang Y."/>
            <person name="Hedlund B.P."/>
            <person name="Lian Z.H."/>
            <person name="Huang L.Y."/>
            <person name="Li J.T."/>
            <person name="Huang L.N."/>
            <person name="Li W.J."/>
            <person name="Jiang H.C."/>
            <person name="Dong H.L."/>
            <person name="Shu W.S."/>
        </authorList>
    </citation>
    <scope>NUCLEOTIDE SEQUENCE [LARGE SCALE GENOMIC DNA]</scope>
    <source>
        <strain evidence="2">AP2</strain>
    </source>
</reference>
<dbReference type="Gene3D" id="3.40.50.720">
    <property type="entry name" value="NAD(P)-binding Rossmann-like Domain"/>
    <property type="match status" value="1"/>
</dbReference>
<organism evidence="2 3">
    <name type="scientific">Acididesulfobacter guangdongensis</name>
    <dbReference type="NCBI Taxonomy" id="2597225"/>
    <lineage>
        <taxon>Bacteria</taxon>
        <taxon>Deltaproteobacteria</taxon>
        <taxon>Candidatus Acidulodesulfobacterales</taxon>
        <taxon>Candidatus Acididesulfobacter</taxon>
    </lineage>
</organism>
<dbReference type="EMBL" id="SGBC01000003">
    <property type="protein sequence ID" value="RZD16235.1"/>
    <property type="molecule type" value="Genomic_DNA"/>
</dbReference>
<evidence type="ECO:0000259" key="1">
    <source>
        <dbReference type="Pfam" id="PF16363"/>
    </source>
</evidence>
<dbReference type="InterPro" id="IPR016040">
    <property type="entry name" value="NAD(P)-bd_dom"/>
</dbReference>
<name>A0A519BG40_ACIG2</name>
<evidence type="ECO:0000313" key="3">
    <source>
        <dbReference type="Proteomes" id="UP000316562"/>
    </source>
</evidence>
<dbReference type="GO" id="GO:0047733">
    <property type="term" value="F:CDP-glucose 4,6-dehydratase activity"/>
    <property type="evidence" value="ECO:0007669"/>
    <property type="project" value="UniProtKB-EC"/>
</dbReference>
<dbReference type="InterPro" id="IPR013445">
    <property type="entry name" value="CDP_4_6_deHydtase"/>
</dbReference>
<gene>
    <name evidence="2" type="primary">rfbG</name>
    <name evidence="2" type="ORF">EVJ46_07330</name>
</gene>
<feature type="domain" description="NAD(P)-binding" evidence="1">
    <location>
        <begin position="20"/>
        <end position="352"/>
    </location>
</feature>
<dbReference type="InterPro" id="IPR036291">
    <property type="entry name" value="NAD(P)-bd_dom_sf"/>
</dbReference>
<protein>
    <submittedName>
        <fullName evidence="2">CDP-glucose 4,6-dehydratase</fullName>
        <ecNumber evidence="2">4.2.1.45</ecNumber>
    </submittedName>
</protein>
<comment type="caution">
    <text evidence="2">The sequence shown here is derived from an EMBL/GenBank/DDBJ whole genome shotgun (WGS) entry which is preliminary data.</text>
</comment>
<dbReference type="AlphaFoldDB" id="A0A519BG40"/>
<dbReference type="Proteomes" id="UP000316562">
    <property type="component" value="Unassembled WGS sequence"/>
</dbReference>
<sequence>MKNNNNFNGFNGYFRNRKVLITGHTGFKGSWLSIWLMRLGAGAAGYALDPYTDRDNFVLANLSKKMTDIRGDIRDFKKLNSIIEGYKPEIIFHLAAQPLVRLSYDIPRETIETNVMGTANVLESFRMSESANILIVITSDKCYENKENICGYRETDPMGGYDPYSASKGAAELISSAYMRSFFNPEDFNRHGKAMATVRAGNVIGGGDWAQDRLIPDCIRALEEGKPVEVRNPDAVRPWQHVLEPLYGYLLLASVINEDPSKYSGAWNFGPSADAADSAITVKELVEKVIKYYGKGVWKDVSKRGSRESSAFDAKSESEPHKHEAKLLNLNINKAVSVLGWKPKLNADEAVKLTVDYYKRCKESNENAYEICSEQIRMFTDK</sequence>
<evidence type="ECO:0000313" key="2">
    <source>
        <dbReference type="EMBL" id="RZD16235.1"/>
    </source>
</evidence>
<accession>A0A519BG40</accession>
<dbReference type="SUPFAM" id="SSF51735">
    <property type="entry name" value="NAD(P)-binding Rossmann-fold domains"/>
    <property type="match status" value="1"/>
</dbReference>